<dbReference type="EMBL" id="JAHUTJ010057442">
    <property type="protein sequence ID" value="MED6286037.1"/>
    <property type="molecule type" value="Genomic_DNA"/>
</dbReference>
<evidence type="ECO:0000313" key="1">
    <source>
        <dbReference type="EMBL" id="MED6286037.1"/>
    </source>
</evidence>
<dbReference type="Proteomes" id="UP001352852">
    <property type="component" value="Unassembled WGS sequence"/>
</dbReference>
<sequence length="68" mass="8014">MVVYYGLREELQECLKACKEPEESWTKFPLIKIKIPSDKKNECEKYNYTTTADLGGSEEELPMKRRPK</sequence>
<evidence type="ECO:0000313" key="2">
    <source>
        <dbReference type="Proteomes" id="UP001352852"/>
    </source>
</evidence>
<organism evidence="1 2">
    <name type="scientific">Characodon lateralis</name>
    <dbReference type="NCBI Taxonomy" id="208331"/>
    <lineage>
        <taxon>Eukaryota</taxon>
        <taxon>Metazoa</taxon>
        <taxon>Chordata</taxon>
        <taxon>Craniata</taxon>
        <taxon>Vertebrata</taxon>
        <taxon>Euteleostomi</taxon>
        <taxon>Actinopterygii</taxon>
        <taxon>Neopterygii</taxon>
        <taxon>Teleostei</taxon>
        <taxon>Neoteleostei</taxon>
        <taxon>Acanthomorphata</taxon>
        <taxon>Ovalentaria</taxon>
        <taxon>Atherinomorphae</taxon>
        <taxon>Cyprinodontiformes</taxon>
        <taxon>Goodeidae</taxon>
        <taxon>Characodon</taxon>
    </lineage>
</organism>
<accession>A0ABU7EFJ7</accession>
<comment type="caution">
    <text evidence="1">The sequence shown here is derived from an EMBL/GenBank/DDBJ whole genome shotgun (WGS) entry which is preliminary data.</text>
</comment>
<reference evidence="1 2" key="1">
    <citation type="submission" date="2021-06" db="EMBL/GenBank/DDBJ databases">
        <authorList>
            <person name="Palmer J.M."/>
        </authorList>
    </citation>
    <scope>NUCLEOTIDE SEQUENCE [LARGE SCALE GENOMIC DNA]</scope>
    <source>
        <strain evidence="1 2">CL_MEX2019</strain>
        <tissue evidence="1">Muscle</tissue>
    </source>
</reference>
<protein>
    <submittedName>
        <fullName evidence="1">Uncharacterized protein</fullName>
    </submittedName>
</protein>
<name>A0ABU7EFJ7_9TELE</name>
<keyword evidence="2" id="KW-1185">Reference proteome</keyword>
<proteinExistence type="predicted"/>
<gene>
    <name evidence="1" type="ORF">CHARACLAT_001619</name>
</gene>